<dbReference type="InterPro" id="IPR009057">
    <property type="entry name" value="Homeodomain-like_sf"/>
</dbReference>
<dbReference type="PROSITE" id="PS51464">
    <property type="entry name" value="SIS"/>
    <property type="match status" value="1"/>
</dbReference>
<evidence type="ECO:0000256" key="3">
    <source>
        <dbReference type="ARBA" id="ARBA00023163"/>
    </source>
</evidence>
<dbReference type="InterPro" id="IPR035472">
    <property type="entry name" value="RpiR-like_SIS"/>
</dbReference>
<dbReference type="SUPFAM" id="SSF53697">
    <property type="entry name" value="SIS domain"/>
    <property type="match status" value="1"/>
</dbReference>
<reference evidence="6 7" key="1">
    <citation type="submission" date="2020-12" db="EMBL/GenBank/DDBJ databases">
        <title>Microbacterium sp. HY060.</title>
        <authorList>
            <person name="Zhou J."/>
        </authorList>
    </citation>
    <scope>NUCLEOTIDE SEQUENCE [LARGE SCALE GENOMIC DNA]</scope>
    <source>
        <strain evidence="6 7">HY60</strain>
    </source>
</reference>
<dbReference type="Pfam" id="PF01380">
    <property type="entry name" value="SIS"/>
    <property type="match status" value="1"/>
</dbReference>
<dbReference type="PANTHER" id="PTHR30514:SF1">
    <property type="entry name" value="HTH-TYPE TRANSCRIPTIONAL REGULATOR HEXR-RELATED"/>
    <property type="match status" value="1"/>
</dbReference>
<evidence type="ECO:0000256" key="2">
    <source>
        <dbReference type="ARBA" id="ARBA00023125"/>
    </source>
</evidence>
<dbReference type="InterPro" id="IPR036388">
    <property type="entry name" value="WH-like_DNA-bd_sf"/>
</dbReference>
<name>A0ABX6YGQ3_9MICO</name>
<dbReference type="Pfam" id="PF01418">
    <property type="entry name" value="HTH_6"/>
    <property type="match status" value="1"/>
</dbReference>
<accession>A0ABX6YGQ3</accession>
<evidence type="ECO:0000259" key="5">
    <source>
        <dbReference type="PROSITE" id="PS51464"/>
    </source>
</evidence>
<dbReference type="Gene3D" id="1.10.10.10">
    <property type="entry name" value="Winged helix-like DNA-binding domain superfamily/Winged helix DNA-binding domain"/>
    <property type="match status" value="1"/>
</dbReference>
<dbReference type="Gene3D" id="3.40.50.10490">
    <property type="entry name" value="Glucose-6-phosphate isomerase like protein, domain 1"/>
    <property type="match status" value="1"/>
</dbReference>
<dbReference type="SUPFAM" id="SSF46689">
    <property type="entry name" value="Homeodomain-like"/>
    <property type="match status" value="1"/>
</dbReference>
<feature type="domain" description="SIS" evidence="5">
    <location>
        <begin position="126"/>
        <end position="267"/>
    </location>
</feature>
<proteinExistence type="predicted"/>
<dbReference type="RefSeq" id="WP_166987857.1">
    <property type="nucleotide sequence ID" value="NZ_CP061169.1"/>
</dbReference>
<evidence type="ECO:0000259" key="4">
    <source>
        <dbReference type="PROSITE" id="PS51071"/>
    </source>
</evidence>
<protein>
    <submittedName>
        <fullName evidence="6">MurR/RpiR family transcriptional regulator</fullName>
    </submittedName>
</protein>
<evidence type="ECO:0000313" key="6">
    <source>
        <dbReference type="EMBL" id="QPZ37959.1"/>
    </source>
</evidence>
<dbReference type="PROSITE" id="PS51071">
    <property type="entry name" value="HTH_RPIR"/>
    <property type="match status" value="1"/>
</dbReference>
<dbReference type="InterPro" id="IPR047640">
    <property type="entry name" value="RpiR-like"/>
</dbReference>
<keyword evidence="1" id="KW-0805">Transcription regulation</keyword>
<keyword evidence="2" id="KW-0238">DNA-binding</keyword>
<evidence type="ECO:0000313" key="7">
    <source>
        <dbReference type="Proteomes" id="UP000662814"/>
    </source>
</evidence>
<organism evidence="6 7">
    <name type="scientific">Paramicrobacterium chengjingii</name>
    <dbReference type="NCBI Taxonomy" id="2769067"/>
    <lineage>
        <taxon>Bacteria</taxon>
        <taxon>Bacillati</taxon>
        <taxon>Actinomycetota</taxon>
        <taxon>Actinomycetes</taxon>
        <taxon>Micrococcales</taxon>
        <taxon>Microbacteriaceae</taxon>
        <taxon>Paramicrobacterium</taxon>
    </lineage>
</organism>
<sequence length="286" mass="29534">MTPTKPGEVIATIRSLLPSLLPTERAVATVLLERSGEIVELSSQQVADAAGASRATVVRTCQSLGFTGYQQLRVLLARDAAYSQVPQPTGGHAPGTAGIIAETFRHVAAGIENMTALLDDAELDTAVEVLANASRVVVSGNGLSAPLALDVSARLSSIGRPAEAPLDVIGQQITARLLGENDVLLAVSGSGSNASTLRIATAARDAGARVIAVTAFARSPLTQLADINLVVTMPDLTFRDEITLASRLPQAILIEGLVAALTHRLGDVAVRAKALALDAISENLAE</sequence>
<dbReference type="InterPro" id="IPR001347">
    <property type="entry name" value="SIS_dom"/>
</dbReference>
<dbReference type="PANTHER" id="PTHR30514">
    <property type="entry name" value="GLUCOKINASE"/>
    <property type="match status" value="1"/>
</dbReference>
<keyword evidence="7" id="KW-1185">Reference proteome</keyword>
<evidence type="ECO:0000256" key="1">
    <source>
        <dbReference type="ARBA" id="ARBA00023015"/>
    </source>
</evidence>
<feature type="domain" description="HTH rpiR-type" evidence="4">
    <location>
        <begin position="7"/>
        <end position="83"/>
    </location>
</feature>
<keyword evidence="3" id="KW-0804">Transcription</keyword>
<dbReference type="Proteomes" id="UP000662814">
    <property type="component" value="Chromosome"/>
</dbReference>
<dbReference type="EMBL" id="CP061169">
    <property type="protein sequence ID" value="QPZ37959.1"/>
    <property type="molecule type" value="Genomic_DNA"/>
</dbReference>
<dbReference type="InterPro" id="IPR046348">
    <property type="entry name" value="SIS_dom_sf"/>
</dbReference>
<gene>
    <name evidence="6" type="ORF">HCR76_14285</name>
</gene>
<dbReference type="CDD" id="cd05013">
    <property type="entry name" value="SIS_RpiR"/>
    <property type="match status" value="1"/>
</dbReference>
<dbReference type="InterPro" id="IPR000281">
    <property type="entry name" value="HTH_RpiR"/>
</dbReference>